<accession>A0A8H7AYG0</accession>
<reference evidence="2" key="2">
    <citation type="submission" date="2020-08" db="EMBL/GenBank/DDBJ databases">
        <title>Draft Genome Sequence of Cumin Blight Pathogen Alternaria burnsii.</title>
        <authorList>
            <person name="Feng Z."/>
        </authorList>
    </citation>
    <scope>NUCLEOTIDE SEQUENCE</scope>
    <source>
        <strain evidence="2">CBS107.38</strain>
    </source>
</reference>
<dbReference type="RefSeq" id="XP_038783255.1">
    <property type="nucleotide sequence ID" value="XM_038933910.1"/>
</dbReference>
<protein>
    <submittedName>
        <fullName evidence="2">Uncharacterized protein</fullName>
    </submittedName>
</protein>
<comment type="caution">
    <text evidence="2">The sequence shown here is derived from an EMBL/GenBank/DDBJ whole genome shotgun (WGS) entry which is preliminary data.</text>
</comment>
<keyword evidence="3" id="KW-1185">Reference proteome</keyword>
<organism evidence="2 3">
    <name type="scientific">Alternaria burnsii</name>
    <dbReference type="NCBI Taxonomy" id="1187904"/>
    <lineage>
        <taxon>Eukaryota</taxon>
        <taxon>Fungi</taxon>
        <taxon>Dikarya</taxon>
        <taxon>Ascomycota</taxon>
        <taxon>Pezizomycotina</taxon>
        <taxon>Dothideomycetes</taxon>
        <taxon>Pleosporomycetidae</taxon>
        <taxon>Pleosporales</taxon>
        <taxon>Pleosporineae</taxon>
        <taxon>Pleosporaceae</taxon>
        <taxon>Alternaria</taxon>
        <taxon>Alternaria sect. Alternaria</taxon>
    </lineage>
</organism>
<evidence type="ECO:0000313" key="2">
    <source>
        <dbReference type="EMBL" id="KAF7672912.1"/>
    </source>
</evidence>
<evidence type="ECO:0000256" key="1">
    <source>
        <dbReference type="SAM" id="SignalP"/>
    </source>
</evidence>
<gene>
    <name evidence="2" type="ORF">GT037_008863</name>
</gene>
<keyword evidence="1" id="KW-0732">Signal</keyword>
<feature type="chain" id="PRO_5034428093" evidence="1">
    <location>
        <begin position="23"/>
        <end position="218"/>
    </location>
</feature>
<feature type="signal peptide" evidence="1">
    <location>
        <begin position="1"/>
        <end position="22"/>
    </location>
</feature>
<name>A0A8H7AYG0_9PLEO</name>
<dbReference type="GeneID" id="62207088"/>
<dbReference type="Proteomes" id="UP000596902">
    <property type="component" value="Unassembled WGS sequence"/>
</dbReference>
<evidence type="ECO:0000313" key="3">
    <source>
        <dbReference type="Proteomes" id="UP000596902"/>
    </source>
</evidence>
<reference evidence="2" key="1">
    <citation type="submission" date="2020-01" db="EMBL/GenBank/DDBJ databases">
        <authorList>
            <person name="Feng Z.H.Z."/>
        </authorList>
    </citation>
    <scope>NUCLEOTIDE SEQUENCE</scope>
    <source>
        <strain evidence="2">CBS107.38</strain>
    </source>
</reference>
<proteinExistence type="predicted"/>
<sequence length="218" mass="23740">MIYKAFIPLLAFALAPVAYSRSAHNDSPITRDILAACGASIQPCQCPPGTSYAAVASYGFFLASVDDVSGIAASSFGDLAFLGLNVTNTTGKGFDLGSSRTFAVDWESALDPIVIKEVLTTFELYDNEEGLRMTWEMGNAPFYYKRLNGEGGVLAGFWSFEELRQVGDHSFLMSSTWSCFGDSFSFRNLHQFMFDNIARILKEQGKSDGTVIGLTHTG</sequence>
<dbReference type="EMBL" id="JAAABM010000014">
    <property type="protein sequence ID" value="KAF7672912.1"/>
    <property type="molecule type" value="Genomic_DNA"/>
</dbReference>
<dbReference type="AlphaFoldDB" id="A0A8H7AYG0"/>